<proteinExistence type="inferred from homology"/>
<feature type="binding site" evidence="2">
    <location>
        <position position="36"/>
    </location>
    <ligand>
        <name>substrate</name>
    </ligand>
</feature>
<dbReference type="PROSITE" id="PS01066">
    <property type="entry name" value="UPP_SYNTHASE"/>
    <property type="match status" value="1"/>
</dbReference>
<feature type="binding site" evidence="2">
    <location>
        <position position="198"/>
    </location>
    <ligand>
        <name>substrate</name>
    </ligand>
</feature>
<dbReference type="STRING" id="28034.BFX07_13185"/>
<dbReference type="SUPFAM" id="SSF64005">
    <property type="entry name" value="Undecaprenyl diphosphate synthase"/>
    <property type="match status" value="1"/>
</dbReference>
<feature type="binding site" evidence="2">
    <location>
        <position position="80"/>
    </location>
    <ligand>
        <name>substrate</name>
    </ligand>
</feature>
<dbReference type="PANTHER" id="PTHR10291">
    <property type="entry name" value="DEHYDRODOLICHYL DIPHOSPHATE SYNTHASE FAMILY MEMBER"/>
    <property type="match status" value="1"/>
</dbReference>
<dbReference type="AlphaFoldDB" id="A0A1W1WKP2"/>
<dbReference type="HAMAP" id="MF_01139">
    <property type="entry name" value="ISPT"/>
    <property type="match status" value="1"/>
</dbReference>
<feature type="binding site" evidence="2">
    <location>
        <position position="44"/>
    </location>
    <ligand>
        <name>substrate</name>
    </ligand>
</feature>
<feature type="active site" evidence="2">
    <location>
        <position position="31"/>
    </location>
</feature>
<dbReference type="GO" id="GO:0045547">
    <property type="term" value="F:ditrans,polycis-polyprenyl diphosphate synthase [(2E,6E)-farnesyl diphosphate specific] activity"/>
    <property type="evidence" value="ECO:0007669"/>
    <property type="project" value="TreeGrafter"/>
</dbReference>
<comment type="subunit">
    <text evidence="2">Homodimer.</text>
</comment>
<dbReference type="InterPro" id="IPR036424">
    <property type="entry name" value="UPP_synth-like_sf"/>
</dbReference>
<dbReference type="CDD" id="cd00475">
    <property type="entry name" value="Cis_IPPS"/>
    <property type="match status" value="1"/>
</dbReference>
<comment type="cofactor">
    <cofactor evidence="2">
        <name>Mg(2+)</name>
        <dbReference type="ChEBI" id="CHEBI:18420"/>
    </cofactor>
    <text evidence="2">Binds 2 magnesium ions per subunit.</text>
</comment>
<reference evidence="4" key="1">
    <citation type="submission" date="2017-04" db="EMBL/GenBank/DDBJ databases">
        <authorList>
            <person name="Varghese N."/>
            <person name="Submissions S."/>
        </authorList>
    </citation>
    <scope>NUCLEOTIDE SEQUENCE [LARGE SCALE GENOMIC DNA]</scope>
    <source>
        <strain evidence="4">DSM 9293</strain>
    </source>
</reference>
<dbReference type="InterPro" id="IPR018520">
    <property type="entry name" value="UPP_synth-like_CS"/>
</dbReference>
<keyword evidence="2" id="KW-0479">Metal-binding</keyword>
<dbReference type="GO" id="GO:0016094">
    <property type="term" value="P:polyprenol biosynthetic process"/>
    <property type="evidence" value="ECO:0007669"/>
    <property type="project" value="TreeGrafter"/>
</dbReference>
<sequence>MDTDARQHLMLDSQNPAQYGKLPRHIAIIMDGNGRWAQQRGLNRAEGHRAGVKALKPIVKECAAMGIEVLTVYAFSTENWSRPQVEVEALWDLLVEYLRSETAELKAEGVRIQTIGNVGALPIRAQKAIDAAMRETASETRMVLNLALNYGGRDELVRAVNRWLDEHRPLSPDSYMTANAIAAHLDTAGLPDPDLLIRSSGELRISNFLLWQLAYAEIYVTETLWPDFNPMELHKAIRAYQKRDRRFGGLRE</sequence>
<feature type="binding site" evidence="2">
    <location>
        <begin position="76"/>
        <end position="78"/>
    </location>
    <ligand>
        <name>substrate</name>
    </ligand>
</feature>
<evidence type="ECO:0000256" key="1">
    <source>
        <dbReference type="ARBA" id="ARBA00022679"/>
    </source>
</evidence>
<dbReference type="NCBIfam" id="NF011405">
    <property type="entry name" value="PRK14830.1"/>
    <property type="match status" value="1"/>
</dbReference>
<comment type="similarity">
    <text evidence="2">Belongs to the UPP synthase family.</text>
</comment>
<dbReference type="RefSeq" id="WP_020373075.1">
    <property type="nucleotide sequence ID" value="NZ_FWWY01000001.1"/>
</dbReference>
<dbReference type="Proteomes" id="UP000192660">
    <property type="component" value="Unassembled WGS sequence"/>
</dbReference>
<feature type="binding site" evidence="2">
    <location>
        <position position="48"/>
    </location>
    <ligand>
        <name>substrate</name>
    </ligand>
</feature>
<name>A0A1W1WKP2_SULTA</name>
<dbReference type="Pfam" id="PF01255">
    <property type="entry name" value="Prenyltransf"/>
    <property type="match status" value="1"/>
</dbReference>
<comment type="function">
    <text evidence="2">Catalyzes the condensation of isopentenyl diphosphate (IPP) with allylic pyrophosphates generating different type of terpenoids.</text>
</comment>
<evidence type="ECO:0000313" key="4">
    <source>
        <dbReference type="Proteomes" id="UP000192660"/>
    </source>
</evidence>
<evidence type="ECO:0000313" key="3">
    <source>
        <dbReference type="EMBL" id="SMC06570.1"/>
    </source>
</evidence>
<dbReference type="Gene3D" id="3.40.1180.10">
    <property type="entry name" value="Decaprenyl diphosphate synthase-like"/>
    <property type="match status" value="1"/>
</dbReference>
<accession>A0A1W1WKP2</accession>
<keyword evidence="4" id="KW-1185">Reference proteome</keyword>
<evidence type="ECO:0000256" key="2">
    <source>
        <dbReference type="HAMAP-Rule" id="MF_01139"/>
    </source>
</evidence>
<feature type="binding site" evidence="2">
    <location>
        <begin position="204"/>
        <end position="206"/>
    </location>
    <ligand>
        <name>substrate</name>
    </ligand>
</feature>
<protein>
    <recommendedName>
        <fullName evidence="2">Isoprenyl transferase</fullName>
        <ecNumber evidence="2">2.5.1.-</ecNumber>
    </recommendedName>
</protein>
<feature type="binding site" evidence="2">
    <location>
        <position position="31"/>
    </location>
    <ligand>
        <name>Mg(2+)</name>
        <dbReference type="ChEBI" id="CHEBI:18420"/>
    </ligand>
</feature>
<dbReference type="NCBIfam" id="TIGR00055">
    <property type="entry name" value="uppS"/>
    <property type="match status" value="1"/>
</dbReference>
<dbReference type="FunFam" id="3.40.1180.10:FF:000001">
    <property type="entry name" value="(2E,6E)-farnesyl-diphosphate-specific ditrans,polycis-undecaprenyl-diphosphate synthase"/>
    <property type="match status" value="1"/>
</dbReference>
<keyword evidence="1 2" id="KW-0808">Transferase</keyword>
<feature type="binding site" evidence="2">
    <location>
        <begin position="32"/>
        <end position="35"/>
    </location>
    <ligand>
        <name>substrate</name>
    </ligand>
</feature>
<feature type="binding site" evidence="2">
    <location>
        <position position="82"/>
    </location>
    <ligand>
        <name>substrate</name>
    </ligand>
</feature>
<feature type="binding site" evidence="2">
    <location>
        <position position="217"/>
    </location>
    <ligand>
        <name>Mg(2+)</name>
        <dbReference type="ChEBI" id="CHEBI:18420"/>
    </ligand>
</feature>
<dbReference type="PANTHER" id="PTHR10291:SF0">
    <property type="entry name" value="DEHYDRODOLICHYL DIPHOSPHATE SYNTHASE 2"/>
    <property type="match status" value="1"/>
</dbReference>
<feature type="active site" description="Proton acceptor" evidence="2">
    <location>
        <position position="79"/>
    </location>
</feature>
<dbReference type="EC" id="2.5.1.-" evidence="2"/>
<organism evidence="3 4">
    <name type="scientific">Sulfobacillus thermosulfidooxidans (strain DSM 9293 / VKM B-1269 / AT-1)</name>
    <dbReference type="NCBI Taxonomy" id="929705"/>
    <lineage>
        <taxon>Bacteria</taxon>
        <taxon>Bacillati</taxon>
        <taxon>Bacillota</taxon>
        <taxon>Clostridia</taxon>
        <taxon>Eubacteriales</taxon>
        <taxon>Clostridiales Family XVII. Incertae Sedis</taxon>
        <taxon>Sulfobacillus</taxon>
    </lineage>
</organism>
<keyword evidence="2" id="KW-0460">Magnesium</keyword>
<dbReference type="GO" id="GO:0000287">
    <property type="term" value="F:magnesium ion binding"/>
    <property type="evidence" value="ECO:0007669"/>
    <property type="project" value="UniProtKB-UniRule"/>
</dbReference>
<dbReference type="EMBL" id="FWWY01000001">
    <property type="protein sequence ID" value="SMC06570.1"/>
    <property type="molecule type" value="Genomic_DNA"/>
</dbReference>
<dbReference type="InterPro" id="IPR001441">
    <property type="entry name" value="UPP_synth-like"/>
</dbReference>
<gene>
    <name evidence="3" type="ORF">SAMN00768000_2891</name>
</gene>